<evidence type="ECO:0000256" key="1">
    <source>
        <dbReference type="RuleBase" id="RU369002"/>
    </source>
</evidence>
<evidence type="ECO:0000313" key="3">
    <source>
        <dbReference type="EMBL" id="SBS87625.1"/>
    </source>
</evidence>
<reference evidence="5 6" key="2">
    <citation type="submission" date="2016-05" db="EMBL/GenBank/DDBJ databases">
        <authorList>
            <person name="Naeem Raeece"/>
        </authorList>
    </citation>
    <scope>NUCLEOTIDE SEQUENCE [LARGE SCALE GENOMIC DNA]</scope>
</reference>
<comment type="function">
    <text evidence="1">Has a role in nuclear-cytoplasmic transport of proteins and mRNAs.</text>
</comment>
<dbReference type="AlphaFoldDB" id="A0A1A8W3Y2"/>
<evidence type="ECO:0000313" key="5">
    <source>
        <dbReference type="Proteomes" id="UP000078546"/>
    </source>
</evidence>
<dbReference type="InterPro" id="IPR045875">
    <property type="entry name" value="NTF2"/>
</dbReference>
<dbReference type="Proteomes" id="UP000078546">
    <property type="component" value="Unassembled WGS sequence"/>
</dbReference>
<dbReference type="GO" id="GO:0006913">
    <property type="term" value="P:nucleocytoplasmic transport"/>
    <property type="evidence" value="ECO:0007669"/>
    <property type="project" value="UniProtKB-UniRule"/>
</dbReference>
<dbReference type="GO" id="GO:0005634">
    <property type="term" value="C:nucleus"/>
    <property type="evidence" value="ECO:0007669"/>
    <property type="project" value="UniProtKB-SubCell"/>
</dbReference>
<evidence type="ECO:0000313" key="4">
    <source>
        <dbReference type="EMBL" id="SBS97726.1"/>
    </source>
</evidence>
<keyword evidence="1" id="KW-0963">Cytoplasm</keyword>
<dbReference type="FunFam" id="3.10.450.50:FF:000011">
    <property type="entry name" value="Nuclear transport factor 2, putative"/>
    <property type="match status" value="1"/>
</dbReference>
<dbReference type="GO" id="GO:0051028">
    <property type="term" value="P:mRNA transport"/>
    <property type="evidence" value="ECO:0007669"/>
    <property type="project" value="UniProtKB-UniRule"/>
</dbReference>
<evidence type="ECO:0000259" key="2">
    <source>
        <dbReference type="PROSITE" id="PS50177"/>
    </source>
</evidence>
<feature type="domain" description="NTF2" evidence="2">
    <location>
        <begin position="11"/>
        <end position="122"/>
    </location>
</feature>
<dbReference type="Gene3D" id="3.10.450.50">
    <property type="match status" value="1"/>
</dbReference>
<dbReference type="GO" id="GO:0005737">
    <property type="term" value="C:cytoplasm"/>
    <property type="evidence" value="ECO:0007669"/>
    <property type="project" value="UniProtKB-SubCell"/>
</dbReference>
<dbReference type="Pfam" id="PF02136">
    <property type="entry name" value="NTF2"/>
    <property type="match status" value="1"/>
</dbReference>
<dbReference type="Proteomes" id="UP000078560">
    <property type="component" value="Unassembled WGS sequence"/>
</dbReference>
<accession>A0A1A8W3Y2</accession>
<proteinExistence type="predicted"/>
<organism evidence="3 6">
    <name type="scientific">Plasmodium ovale curtisi</name>
    <dbReference type="NCBI Taxonomy" id="864141"/>
    <lineage>
        <taxon>Eukaryota</taxon>
        <taxon>Sar</taxon>
        <taxon>Alveolata</taxon>
        <taxon>Apicomplexa</taxon>
        <taxon>Aconoidasida</taxon>
        <taxon>Haemosporida</taxon>
        <taxon>Plasmodiidae</taxon>
        <taxon>Plasmodium</taxon>
        <taxon>Plasmodium (Plasmodium)</taxon>
    </lineage>
</organism>
<keyword evidence="1" id="KW-0653">Protein transport</keyword>
<keyword evidence="1" id="KW-0813">Transport</keyword>
<comment type="subcellular location">
    <subcellularLocation>
        <location evidence="1">Cytoplasm</location>
    </subcellularLocation>
    <subcellularLocation>
        <location evidence="1">Nucleus</location>
    </subcellularLocation>
</comment>
<dbReference type="CDD" id="cd00780">
    <property type="entry name" value="NTF2"/>
    <property type="match status" value="1"/>
</dbReference>
<dbReference type="InterPro" id="IPR032710">
    <property type="entry name" value="NTF2-like_dom_sf"/>
</dbReference>
<dbReference type="SUPFAM" id="SSF54427">
    <property type="entry name" value="NTF2-like"/>
    <property type="match status" value="1"/>
</dbReference>
<sequence length="147" mass="17000">MDMLNPQFEEIGKEFVNHYFQLFNTGRNELAALYKDISMMSFENDQCRGTSQIIERLNKLPPTVVHKCLSLDIQPTPNNGILILVCGDIIIEENKPLKFVRSFHLFPLPSGGYFSNNNLFLPLERHVWCFLAPVNSYDLFLLTNFLD</sequence>
<keyword evidence="1" id="KW-0539">Nucleus</keyword>
<protein>
    <recommendedName>
        <fullName evidence="1">NTF2-related export protein</fullName>
    </recommendedName>
</protein>
<dbReference type="InterPro" id="IPR018222">
    <property type="entry name" value="Nuclear_transport_factor_2_euk"/>
</dbReference>
<reference evidence="3" key="1">
    <citation type="submission" date="2016-05" db="EMBL/GenBank/DDBJ databases">
        <authorList>
            <person name="Lavstsen T."/>
            <person name="Jespersen J.S."/>
        </authorList>
    </citation>
    <scope>NUCLEOTIDE SEQUENCE [LARGE SCALE GENOMIC DNA]</scope>
</reference>
<name>A0A1A8W3Y2_PLAOA</name>
<dbReference type="PROSITE" id="PS50177">
    <property type="entry name" value="NTF2_DOMAIN"/>
    <property type="match status" value="1"/>
</dbReference>
<dbReference type="InterPro" id="IPR002075">
    <property type="entry name" value="NTF2_dom"/>
</dbReference>
<evidence type="ECO:0000313" key="6">
    <source>
        <dbReference type="Proteomes" id="UP000078560"/>
    </source>
</evidence>
<dbReference type="EMBL" id="FLQU01000584">
    <property type="protein sequence ID" value="SBS87625.1"/>
    <property type="molecule type" value="Genomic_DNA"/>
</dbReference>
<gene>
    <name evidence="4" type="ORF">POVCU1_040450</name>
    <name evidence="3" type="ORF">POVCU2_0043660</name>
</gene>
<dbReference type="GO" id="GO:0015031">
    <property type="term" value="P:protein transport"/>
    <property type="evidence" value="ECO:0007669"/>
    <property type="project" value="UniProtKB-KW"/>
</dbReference>
<dbReference type="EMBL" id="FLQV01000745">
    <property type="protein sequence ID" value="SBS97726.1"/>
    <property type="molecule type" value="Genomic_DNA"/>
</dbReference>
<dbReference type="PANTHER" id="PTHR12612">
    <property type="entry name" value="NUCLEAR TRANSPORT FACTOR 2"/>
    <property type="match status" value="1"/>
</dbReference>